<dbReference type="InterPro" id="IPR036569">
    <property type="entry name" value="RpiB_LacA_LacB_sf"/>
</dbReference>
<evidence type="ECO:0000256" key="1">
    <source>
        <dbReference type="ARBA" id="ARBA00008754"/>
    </source>
</evidence>
<dbReference type="NCBIfam" id="TIGR01120">
    <property type="entry name" value="rpiB"/>
    <property type="match status" value="1"/>
</dbReference>
<protein>
    <submittedName>
        <fullName evidence="3">Uncharacterized protein</fullName>
    </submittedName>
</protein>
<proteinExistence type="inferred from homology"/>
<evidence type="ECO:0000256" key="2">
    <source>
        <dbReference type="ARBA" id="ARBA00023235"/>
    </source>
</evidence>
<dbReference type="Gene3D" id="3.40.1400.10">
    <property type="entry name" value="Sugar-phosphate isomerase, RpiB/LacA/LacB"/>
    <property type="match status" value="1"/>
</dbReference>
<dbReference type="RefSeq" id="WP_017752453.1">
    <property type="nucleotide sequence ID" value="NZ_CALGIT010000095.1"/>
</dbReference>
<dbReference type="AlphaFoldDB" id="A0A0A7HJB5"/>
<dbReference type="KEGG" id="ctyk:CTK_C23730"/>
<organism evidence="3">
    <name type="scientific">Clostridium tyrobutyricum</name>
    <dbReference type="NCBI Taxonomy" id="1519"/>
    <lineage>
        <taxon>Bacteria</taxon>
        <taxon>Bacillati</taxon>
        <taxon>Bacillota</taxon>
        <taxon>Clostridia</taxon>
        <taxon>Eubacteriales</taxon>
        <taxon>Clostridiaceae</taxon>
        <taxon>Clostridium</taxon>
    </lineage>
</organism>
<name>A0A0A7HJB5_CLOTY</name>
<dbReference type="PANTHER" id="PTHR43732">
    <property type="entry name" value="RIBOSE 5-PHOSPHATE ISOMERASE-RELATED"/>
    <property type="match status" value="1"/>
</dbReference>
<dbReference type="PIRSF" id="PIRSF005384">
    <property type="entry name" value="RpiB_LacA_B"/>
    <property type="match status" value="1"/>
</dbReference>
<sequence length="152" mass="16618">MKIAIGCDQNGYALKSQLIKFLQEKNIKYVDFGSNEGESVYYPNIALKVGKEIASGNFDRGILICGTGIGMAITANKVPGVRAAVCHDIYSAERAQKSNNAQIATFGAEIVGPSLAKYLLDIWLNSKFVDGRSTPKVKLINEIDKNFRKEIS</sequence>
<keyword evidence="2" id="KW-0413">Isomerase</keyword>
<dbReference type="STRING" id="1519.CTK_C23730"/>
<dbReference type="InterPro" id="IPR004785">
    <property type="entry name" value="RpiB"/>
</dbReference>
<dbReference type="EMBL" id="KM108073">
    <property type="protein sequence ID" value="AIZ03730.1"/>
    <property type="molecule type" value="Genomic_DNA"/>
</dbReference>
<reference evidence="3" key="1">
    <citation type="submission" date="2014-07" db="EMBL/GenBank/DDBJ databases">
        <title>Clostridium tyrobutyricum BAS7.</title>
        <authorList>
            <person name="Kim S."/>
            <person name="Choi O."/>
            <person name="Woo H.M."/>
            <person name="Sang B.-I."/>
            <person name="Um Y."/>
        </authorList>
    </citation>
    <scope>NUCLEOTIDE SEQUENCE</scope>
    <source>
        <strain evidence="3">BAS7</strain>
    </source>
</reference>
<dbReference type="GO" id="GO:0016861">
    <property type="term" value="F:intramolecular oxidoreductase activity, interconverting aldoses and ketoses"/>
    <property type="evidence" value="ECO:0007669"/>
    <property type="project" value="UniProtKB-ARBA"/>
</dbReference>
<dbReference type="Pfam" id="PF02502">
    <property type="entry name" value="LacAB_rpiB"/>
    <property type="match status" value="1"/>
</dbReference>
<evidence type="ECO:0000313" key="3">
    <source>
        <dbReference type="EMBL" id="AIZ03730.1"/>
    </source>
</evidence>
<dbReference type="SUPFAM" id="SSF89623">
    <property type="entry name" value="Ribose/Galactose isomerase RpiB/AlsB"/>
    <property type="match status" value="1"/>
</dbReference>
<dbReference type="GO" id="GO:0005975">
    <property type="term" value="P:carbohydrate metabolic process"/>
    <property type="evidence" value="ECO:0007669"/>
    <property type="project" value="InterPro"/>
</dbReference>
<accession>A0A0A7HJB5</accession>
<dbReference type="PATRIC" id="fig|1519.11.peg.2377"/>
<dbReference type="NCBIfam" id="NF004051">
    <property type="entry name" value="PRK05571.1"/>
    <property type="match status" value="1"/>
</dbReference>
<comment type="similarity">
    <text evidence="1">Belongs to the LacAB/RpiB family.</text>
</comment>
<dbReference type="InterPro" id="IPR051812">
    <property type="entry name" value="SPI_LacAB/RpiB"/>
</dbReference>
<dbReference type="NCBIfam" id="TIGR00689">
    <property type="entry name" value="rpiB_lacA_lacB"/>
    <property type="match status" value="1"/>
</dbReference>
<dbReference type="GeneID" id="29419059"/>
<gene>
    <name evidence="3" type="primary">rpiB</name>
    <name evidence="3" type="ORF">CTB_17870</name>
</gene>
<dbReference type="PANTHER" id="PTHR43732:SF1">
    <property type="entry name" value="RIBOSE 5-PHOSPHATE ISOMERASE"/>
    <property type="match status" value="1"/>
</dbReference>
<dbReference type="InterPro" id="IPR003500">
    <property type="entry name" value="RpiB_LacA_LacB"/>
</dbReference>